<feature type="chain" id="PRO_5037258387" description="DUF4247 domain-containing protein" evidence="2">
    <location>
        <begin position="33"/>
        <end position="255"/>
    </location>
</feature>
<proteinExistence type="predicted"/>
<gene>
    <name evidence="3" type="ORF">JOD01_003740</name>
</gene>
<dbReference type="AlphaFoldDB" id="A0A938XX38"/>
<dbReference type="InterPro" id="IPR025341">
    <property type="entry name" value="DUF4247"/>
</dbReference>
<evidence type="ECO:0000313" key="3">
    <source>
        <dbReference type="EMBL" id="MBM7592088.1"/>
    </source>
</evidence>
<keyword evidence="4" id="KW-1185">Reference proteome</keyword>
<dbReference type="RefSeq" id="WP_204519735.1">
    <property type="nucleotide sequence ID" value="NZ_BAABIN010000008.1"/>
</dbReference>
<evidence type="ECO:0000313" key="4">
    <source>
        <dbReference type="Proteomes" id="UP000717624"/>
    </source>
</evidence>
<dbReference type="EMBL" id="JAFBEB010000019">
    <property type="protein sequence ID" value="MBM7592088.1"/>
    <property type="molecule type" value="Genomic_DNA"/>
</dbReference>
<feature type="compositionally biased region" description="Low complexity" evidence="1">
    <location>
        <begin position="199"/>
        <end position="239"/>
    </location>
</feature>
<evidence type="ECO:0000256" key="2">
    <source>
        <dbReference type="SAM" id="SignalP"/>
    </source>
</evidence>
<feature type="signal peptide" evidence="2">
    <location>
        <begin position="1"/>
        <end position="32"/>
    </location>
</feature>
<sequence>MGNRWSAVIKSFLTMALFVSILSGCGSNNSVASNYPLEQVTQNGGQVSRVYRAENQSVPEVAKILAAENKPNEISKEDPDHMFLIYDDEWYHLQKDSSKPADTLIEVDSKQFVQQNYDSSFLQGYILASLLDDLFDSRGTSTGKYRGYSSKDIYKPDVVYHQPTAAEKKTYPPVTKEGKGSIIKRSSTSAASSKWFGNTDSSSSTNRTTSSSTGKIIKSSESSSGKSSSSIFSRPKSNSPPKTIFKRSGRITKRR</sequence>
<evidence type="ECO:0008006" key="5">
    <source>
        <dbReference type="Google" id="ProtNLM"/>
    </source>
</evidence>
<name>A0A938XX38_9BACL</name>
<organism evidence="3 4">
    <name type="scientific">Brevibacillus fulvus</name>
    <dbReference type="NCBI Taxonomy" id="1125967"/>
    <lineage>
        <taxon>Bacteria</taxon>
        <taxon>Bacillati</taxon>
        <taxon>Bacillota</taxon>
        <taxon>Bacilli</taxon>
        <taxon>Bacillales</taxon>
        <taxon>Paenibacillaceae</taxon>
        <taxon>Brevibacillus</taxon>
    </lineage>
</organism>
<dbReference type="PROSITE" id="PS51257">
    <property type="entry name" value="PROKAR_LIPOPROTEIN"/>
    <property type="match status" value="1"/>
</dbReference>
<feature type="region of interest" description="Disordered" evidence="1">
    <location>
        <begin position="190"/>
        <end position="255"/>
    </location>
</feature>
<protein>
    <recommendedName>
        <fullName evidence="5">DUF4247 domain-containing protein</fullName>
    </recommendedName>
</protein>
<dbReference type="Pfam" id="PF14042">
    <property type="entry name" value="DUF4247"/>
    <property type="match status" value="1"/>
</dbReference>
<keyword evidence="2" id="KW-0732">Signal</keyword>
<comment type="caution">
    <text evidence="3">The sequence shown here is derived from an EMBL/GenBank/DDBJ whole genome shotgun (WGS) entry which is preliminary data.</text>
</comment>
<evidence type="ECO:0000256" key="1">
    <source>
        <dbReference type="SAM" id="MobiDB-lite"/>
    </source>
</evidence>
<feature type="compositionally biased region" description="Basic residues" evidence="1">
    <location>
        <begin position="244"/>
        <end position="255"/>
    </location>
</feature>
<reference evidence="3" key="1">
    <citation type="submission" date="2021-01" db="EMBL/GenBank/DDBJ databases">
        <title>Genomic Encyclopedia of Type Strains, Phase IV (KMG-IV): sequencing the most valuable type-strain genomes for metagenomic binning, comparative biology and taxonomic classification.</title>
        <authorList>
            <person name="Goeker M."/>
        </authorList>
    </citation>
    <scope>NUCLEOTIDE SEQUENCE</scope>
    <source>
        <strain evidence="3">DSM 25523</strain>
    </source>
</reference>
<dbReference type="Proteomes" id="UP000717624">
    <property type="component" value="Unassembled WGS sequence"/>
</dbReference>
<accession>A0A938XX38</accession>